<dbReference type="InterPro" id="IPR000152">
    <property type="entry name" value="EGF-type_Asp/Asn_hydroxyl_site"/>
</dbReference>
<dbReference type="InterPro" id="IPR018097">
    <property type="entry name" value="EGF_Ca-bd_CS"/>
</dbReference>
<evidence type="ECO:0000256" key="5">
    <source>
        <dbReference type="SAM" id="MobiDB-lite"/>
    </source>
</evidence>
<accession>A0A147BGX0</accession>
<feature type="region of interest" description="Disordered" evidence="5">
    <location>
        <begin position="706"/>
        <end position="726"/>
    </location>
</feature>
<feature type="region of interest" description="Disordered" evidence="5">
    <location>
        <begin position="270"/>
        <end position="410"/>
    </location>
</feature>
<keyword evidence="3" id="KW-1015">Disulfide bond</keyword>
<keyword evidence="6" id="KW-0812">Transmembrane</keyword>
<evidence type="ECO:0000256" key="3">
    <source>
        <dbReference type="ARBA" id="ARBA00023157"/>
    </source>
</evidence>
<feature type="domain" description="EGF-like" evidence="9">
    <location>
        <begin position="1003"/>
        <end position="1042"/>
    </location>
</feature>
<dbReference type="PROSITE" id="PS00022">
    <property type="entry name" value="EGF_1"/>
    <property type="match status" value="1"/>
</dbReference>
<comment type="caution">
    <text evidence="4">Lacks conserved residue(s) required for the propagation of feature annotation.</text>
</comment>
<dbReference type="SMART" id="SM00200">
    <property type="entry name" value="SEA"/>
    <property type="match status" value="1"/>
</dbReference>
<dbReference type="SMART" id="SM00181">
    <property type="entry name" value="EGF"/>
    <property type="match status" value="2"/>
</dbReference>
<proteinExistence type="predicted"/>
<evidence type="ECO:0000256" key="4">
    <source>
        <dbReference type="PROSITE-ProRule" id="PRU00076"/>
    </source>
</evidence>
<keyword evidence="1 4" id="KW-0245">EGF-like domain</keyword>
<feature type="compositionally biased region" description="Low complexity" evidence="5">
    <location>
        <begin position="798"/>
        <end position="811"/>
    </location>
</feature>
<dbReference type="PANTHER" id="PTHR24034">
    <property type="entry name" value="EGF-LIKE DOMAIN-CONTAINING PROTEIN"/>
    <property type="match status" value="1"/>
</dbReference>
<dbReference type="InterPro" id="IPR001881">
    <property type="entry name" value="EGF-like_Ca-bd_dom"/>
</dbReference>
<feature type="compositionally biased region" description="Pro residues" evidence="5">
    <location>
        <begin position="325"/>
        <end position="344"/>
    </location>
</feature>
<name>A0A147BGX0_IXORI</name>
<feature type="compositionally biased region" description="Polar residues" evidence="5">
    <location>
        <begin position="524"/>
        <end position="539"/>
    </location>
</feature>
<dbReference type="PROSITE" id="PS00010">
    <property type="entry name" value="ASX_HYDROXYL"/>
    <property type="match status" value="1"/>
</dbReference>
<evidence type="ECO:0000256" key="6">
    <source>
        <dbReference type="SAM" id="Phobius"/>
    </source>
</evidence>
<feature type="region of interest" description="Disordered" evidence="5">
    <location>
        <begin position="774"/>
        <end position="821"/>
    </location>
</feature>
<feature type="chain" id="PRO_5007542533" evidence="7">
    <location>
        <begin position="24"/>
        <end position="1253"/>
    </location>
</feature>
<keyword evidence="2" id="KW-0677">Repeat</keyword>
<dbReference type="Gene3D" id="2.10.25.10">
    <property type="entry name" value="Laminin"/>
    <property type="match status" value="1"/>
</dbReference>
<dbReference type="InterPro" id="IPR000742">
    <property type="entry name" value="EGF"/>
</dbReference>
<evidence type="ECO:0000256" key="7">
    <source>
        <dbReference type="SAM" id="SignalP"/>
    </source>
</evidence>
<feature type="region of interest" description="Disordered" evidence="5">
    <location>
        <begin position="521"/>
        <end position="585"/>
    </location>
</feature>
<dbReference type="PROSITE" id="PS01187">
    <property type="entry name" value="EGF_CA"/>
    <property type="match status" value="1"/>
</dbReference>
<dbReference type="InterPro" id="IPR036364">
    <property type="entry name" value="SEA_dom_sf"/>
</dbReference>
<dbReference type="PROSITE" id="PS50026">
    <property type="entry name" value="EGF_3"/>
    <property type="match status" value="1"/>
</dbReference>
<feature type="region of interest" description="Disordered" evidence="5">
    <location>
        <begin position="1179"/>
        <end position="1231"/>
    </location>
</feature>
<dbReference type="PANTHER" id="PTHR24034:SF89">
    <property type="entry name" value="COMPLEMENT COMPONENT C1Q RECEPTOR"/>
    <property type="match status" value="1"/>
</dbReference>
<dbReference type="SMART" id="SM00179">
    <property type="entry name" value="EGF_CA"/>
    <property type="match status" value="1"/>
</dbReference>
<feature type="compositionally biased region" description="Basic residues" evidence="5">
    <location>
        <begin position="373"/>
        <end position="386"/>
    </location>
</feature>
<dbReference type="SUPFAM" id="SSF82671">
    <property type="entry name" value="SEA domain"/>
    <property type="match status" value="1"/>
</dbReference>
<feature type="compositionally biased region" description="Polar residues" evidence="5">
    <location>
        <begin position="707"/>
        <end position="720"/>
    </location>
</feature>
<evidence type="ECO:0000259" key="9">
    <source>
        <dbReference type="PROSITE" id="PS50026"/>
    </source>
</evidence>
<dbReference type="InterPro" id="IPR050751">
    <property type="entry name" value="ECM_structural_protein"/>
</dbReference>
<dbReference type="Gene3D" id="3.30.70.960">
    <property type="entry name" value="SEA domain"/>
    <property type="match status" value="1"/>
</dbReference>
<evidence type="ECO:0000259" key="8">
    <source>
        <dbReference type="PROSITE" id="PS50024"/>
    </source>
</evidence>
<keyword evidence="6" id="KW-1133">Transmembrane helix</keyword>
<sequence length="1253" mass="136787">MRIIGVVFVPALAALLLWQRASASDGGNSGRSSSDGDIIAAHTITHSQPEEVSRGTLASLIHSSQEYITRPSTIIPSYQITINTSVIEKDPGEILSSSHSTPVSLSETLSTSLPIRTEIHKQQDRVNLSSLLEEYTRTEKAPVTPNPSSSFMFSIVSRSVSPVLQANLNNEDVVNSSVSSRLRIPELPLEGGNSPSSSYAIADQKTGTRASGGAVIEPPTGSTEASFIAAPEAIDVASPSSTSEILDEDPEELLDPSLRVLRSIHPSTASASVHFPHPSHGREATPIMPSPVLASERTRGGGGKPSIDNILSGIIQLLGGDANQPRPPSMRFPPPPLLPPPQPHKLPSRINNRGPPNFNFPPPPPRPPQFPHHLPHPPHPPHHQHSRPNLPHLAPPQPGHFDTIPRPPPPNLHFPPVNHPNHPHHPQQHIHIVPLPHPPTVYPTPSEVSHLLGLNEQDRQPEMPPMENDRHSATPALSQVDLHNGQVDDVTMHRETVLDSVPESTTEQLPSSKSTIVLIHEGPVTSTSASIDPTRSVGTASEERPPDVSESSSQETHSTETSDTFDRPSDLPSGPVSGWLPVFLDSSNRHNSTRVTVNTAEEPEIITEPTEPSVFDITVVHSIGTINHNVTPSKTKQPTFETIPPTRSEVGGSDESIDTFQIEESKTTVAQTAPTEAYPSRVDERDREPEVIYGTPTIDKIVPSKTPLVSLSPTSTQPNTKDSDAVMTLSGKGTLTPEMTHTRAPVRHQQHQSPTGRPIVIPVEIEDVRPVIGFPPELSHGFPRPPGSPPLGSTPRPKTQTTSGQKQTSKGPPRRRPPYRAKHNTTLVRIDTCIVGDDSTCDSQLNEWCKAELGVSSCHCRPGFTRTVPRGPCTPIVTVGLTLKLDRLGEQKLVFNRNYRNPESEDYQLLEYEAKQALHSLFTKSSFSRVFMDVTVNKFQSAGSKVMVNASVQLEENDITRVPSVKRVLQHEVVNMINRRNSNVGESRLFVDGMLNSGLAVDDVNECNDVSLNDCSANGVCENVFGTFRCACKAGYTDKYPDTKWKSGRTCSACAPDYCNLRGECRISNGHRECSCRGKYIGARCDIDGEVLGVALGASITAVIIIVLTLVCLCLWNRRWKREQHKAEVMSAHSAGSLGYLSKVSTLGPAYRVSVEDRMRWQHIADAMGNIYVQPEATAPPKTPPVFASPPRVRSPSPPEESHYSHIQRPRSRGAMYGPPPNHGSYEYEPPKRDAYTPVMPYYKTATLRTMYS</sequence>
<dbReference type="AlphaFoldDB" id="A0A147BGX0"/>
<dbReference type="Pfam" id="PF07645">
    <property type="entry name" value="EGF_CA"/>
    <property type="match status" value="1"/>
</dbReference>
<feature type="compositionally biased region" description="Pro residues" evidence="5">
    <location>
        <begin position="358"/>
        <end position="370"/>
    </location>
</feature>
<evidence type="ECO:0000256" key="2">
    <source>
        <dbReference type="ARBA" id="ARBA00022737"/>
    </source>
</evidence>
<feature type="compositionally biased region" description="Basic and acidic residues" evidence="5">
    <location>
        <begin position="557"/>
        <end position="569"/>
    </location>
</feature>
<dbReference type="EMBL" id="GEGO01005403">
    <property type="protein sequence ID" value="JAR90001.1"/>
    <property type="molecule type" value="Transcribed_RNA"/>
</dbReference>
<evidence type="ECO:0000313" key="10">
    <source>
        <dbReference type="EMBL" id="JAR90001.1"/>
    </source>
</evidence>
<keyword evidence="7" id="KW-0732">Signal</keyword>
<dbReference type="Pfam" id="PF01390">
    <property type="entry name" value="SEA"/>
    <property type="match status" value="1"/>
</dbReference>
<organism evidence="10">
    <name type="scientific">Ixodes ricinus</name>
    <name type="common">Common tick</name>
    <name type="synonym">Acarus ricinus</name>
    <dbReference type="NCBI Taxonomy" id="34613"/>
    <lineage>
        <taxon>Eukaryota</taxon>
        <taxon>Metazoa</taxon>
        <taxon>Ecdysozoa</taxon>
        <taxon>Arthropoda</taxon>
        <taxon>Chelicerata</taxon>
        <taxon>Arachnida</taxon>
        <taxon>Acari</taxon>
        <taxon>Parasitiformes</taxon>
        <taxon>Ixodida</taxon>
        <taxon>Ixodoidea</taxon>
        <taxon>Ixodidae</taxon>
        <taxon>Ixodinae</taxon>
        <taxon>Ixodes</taxon>
    </lineage>
</organism>
<feature type="signal peptide" evidence="7">
    <location>
        <begin position="1"/>
        <end position="23"/>
    </location>
</feature>
<dbReference type="GO" id="GO:0005509">
    <property type="term" value="F:calcium ion binding"/>
    <property type="evidence" value="ECO:0007669"/>
    <property type="project" value="InterPro"/>
</dbReference>
<dbReference type="SUPFAM" id="SSF57196">
    <property type="entry name" value="EGF/Laminin"/>
    <property type="match status" value="1"/>
</dbReference>
<feature type="transmembrane region" description="Helical" evidence="6">
    <location>
        <begin position="1091"/>
        <end position="1116"/>
    </location>
</feature>
<dbReference type="InterPro" id="IPR049883">
    <property type="entry name" value="NOTCH1_EGF-like"/>
</dbReference>
<evidence type="ECO:0000256" key="1">
    <source>
        <dbReference type="ARBA" id="ARBA00022536"/>
    </source>
</evidence>
<dbReference type="PROSITE" id="PS50024">
    <property type="entry name" value="SEA"/>
    <property type="match status" value="1"/>
</dbReference>
<dbReference type="CDD" id="cd00054">
    <property type="entry name" value="EGF_CA"/>
    <property type="match status" value="1"/>
</dbReference>
<reference evidence="10" key="1">
    <citation type="journal article" date="2018" name="PLoS Negl. Trop. Dis.">
        <title>Sialome diversity of ticks revealed by RNAseq of single tick salivary glands.</title>
        <authorList>
            <person name="Perner J."/>
            <person name="Kropackova S."/>
            <person name="Kopacek P."/>
            <person name="Ribeiro J.M."/>
        </authorList>
    </citation>
    <scope>NUCLEOTIDE SEQUENCE</scope>
    <source>
        <strain evidence="10">Siblings of single egg batch collected in Ceske Budejovice</strain>
        <tissue evidence="10">Salivary glands</tissue>
    </source>
</reference>
<keyword evidence="6" id="KW-0472">Membrane</keyword>
<feature type="compositionally biased region" description="Basic residues" evidence="5">
    <location>
        <begin position="812"/>
        <end position="821"/>
    </location>
</feature>
<protein>
    <submittedName>
        <fullName evidence="10">Putative rhoa gtpase effector dia/diaphanous</fullName>
    </submittedName>
</protein>
<feature type="domain" description="SEA" evidence="8">
    <location>
        <begin position="875"/>
        <end position="996"/>
    </location>
</feature>
<dbReference type="InterPro" id="IPR000082">
    <property type="entry name" value="SEA_dom"/>
</dbReference>